<evidence type="ECO:0000313" key="4">
    <source>
        <dbReference type="Proteomes" id="UP001249851"/>
    </source>
</evidence>
<feature type="region of interest" description="Disordered" evidence="1">
    <location>
        <begin position="33"/>
        <end position="57"/>
    </location>
</feature>
<organism evidence="3 4">
    <name type="scientific">Acropora cervicornis</name>
    <name type="common">Staghorn coral</name>
    <dbReference type="NCBI Taxonomy" id="6130"/>
    <lineage>
        <taxon>Eukaryota</taxon>
        <taxon>Metazoa</taxon>
        <taxon>Cnidaria</taxon>
        <taxon>Anthozoa</taxon>
        <taxon>Hexacorallia</taxon>
        <taxon>Scleractinia</taxon>
        <taxon>Astrocoeniina</taxon>
        <taxon>Acroporidae</taxon>
        <taxon>Acropora</taxon>
    </lineage>
</organism>
<keyword evidence="2" id="KW-0812">Transmembrane</keyword>
<dbReference type="EMBL" id="JARQWQ010000019">
    <property type="protein sequence ID" value="KAK2565504.1"/>
    <property type="molecule type" value="Genomic_DNA"/>
</dbReference>
<comment type="caution">
    <text evidence="3">The sequence shown here is derived from an EMBL/GenBank/DDBJ whole genome shotgun (WGS) entry which is preliminary data.</text>
</comment>
<evidence type="ECO:0000313" key="3">
    <source>
        <dbReference type="EMBL" id="KAK2565504.1"/>
    </source>
</evidence>
<sequence length="156" mass="17019">MVDVETAIIVVVVILLAISFGLCCHCLSTKRRQDESERQRSVTTQQTAITDDSERNRSTVYTLHLQEWNSNNSNVNPAGNNAIQNPQEENENLLNDPIAESGPPPYSGLIATDLVEPTLPPPSYDEALQIETDGISASNASATPDQSGNERAEHFV</sequence>
<feature type="region of interest" description="Disordered" evidence="1">
    <location>
        <begin position="131"/>
        <end position="156"/>
    </location>
</feature>
<dbReference type="AlphaFoldDB" id="A0AAD9V8U9"/>
<protein>
    <submittedName>
        <fullName evidence="3">Uncharacterized protein</fullName>
    </submittedName>
</protein>
<reference evidence="3" key="2">
    <citation type="journal article" date="2023" name="Science">
        <title>Genomic signatures of disease resistance in endangered staghorn corals.</title>
        <authorList>
            <person name="Vollmer S.V."/>
            <person name="Selwyn J.D."/>
            <person name="Despard B.A."/>
            <person name="Roesel C.L."/>
        </authorList>
    </citation>
    <scope>NUCLEOTIDE SEQUENCE</scope>
    <source>
        <strain evidence="3">K2</strain>
    </source>
</reference>
<dbReference type="Proteomes" id="UP001249851">
    <property type="component" value="Unassembled WGS sequence"/>
</dbReference>
<reference evidence="3" key="1">
    <citation type="journal article" date="2023" name="G3 (Bethesda)">
        <title>Whole genome assembly and annotation of the endangered Caribbean coral Acropora cervicornis.</title>
        <authorList>
            <person name="Selwyn J.D."/>
            <person name="Vollmer S.V."/>
        </authorList>
    </citation>
    <scope>NUCLEOTIDE SEQUENCE</scope>
    <source>
        <strain evidence="3">K2</strain>
    </source>
</reference>
<feature type="region of interest" description="Disordered" evidence="1">
    <location>
        <begin position="69"/>
        <end position="107"/>
    </location>
</feature>
<evidence type="ECO:0000256" key="2">
    <source>
        <dbReference type="SAM" id="Phobius"/>
    </source>
</evidence>
<evidence type="ECO:0000256" key="1">
    <source>
        <dbReference type="SAM" id="MobiDB-lite"/>
    </source>
</evidence>
<feature type="compositionally biased region" description="Polar residues" evidence="1">
    <location>
        <begin position="41"/>
        <end position="50"/>
    </location>
</feature>
<gene>
    <name evidence="3" type="ORF">P5673_010587</name>
</gene>
<keyword evidence="2" id="KW-1133">Transmembrane helix</keyword>
<keyword evidence="2" id="KW-0472">Membrane</keyword>
<proteinExistence type="predicted"/>
<feature type="transmembrane region" description="Helical" evidence="2">
    <location>
        <begin position="6"/>
        <end position="28"/>
    </location>
</feature>
<feature type="compositionally biased region" description="Polar residues" evidence="1">
    <location>
        <begin position="135"/>
        <end position="147"/>
    </location>
</feature>
<name>A0AAD9V8U9_ACRCE</name>
<keyword evidence="4" id="KW-1185">Reference proteome</keyword>
<accession>A0AAD9V8U9</accession>
<feature type="compositionally biased region" description="Low complexity" evidence="1">
    <location>
        <begin position="69"/>
        <end position="82"/>
    </location>
</feature>